<dbReference type="InterPro" id="IPR011993">
    <property type="entry name" value="PH-like_dom_sf"/>
</dbReference>
<evidence type="ECO:0000313" key="2">
    <source>
        <dbReference type="EMBL" id="CAJ0583465.1"/>
    </source>
</evidence>
<proteinExistence type="predicted"/>
<reference evidence="2" key="1">
    <citation type="submission" date="2023-06" db="EMBL/GenBank/DDBJ databases">
        <authorList>
            <person name="Delattre M."/>
        </authorList>
    </citation>
    <scope>NUCLEOTIDE SEQUENCE</scope>
    <source>
        <strain evidence="2">AF72</strain>
    </source>
</reference>
<comment type="caution">
    <text evidence="2">The sequence shown here is derived from an EMBL/GenBank/DDBJ whole genome shotgun (WGS) entry which is preliminary data.</text>
</comment>
<keyword evidence="3" id="KW-1185">Reference proteome</keyword>
<accession>A0AA36DBS3</accession>
<dbReference type="SUPFAM" id="SSF50729">
    <property type="entry name" value="PH domain-like"/>
    <property type="match status" value="1"/>
</dbReference>
<dbReference type="Gene3D" id="2.30.29.30">
    <property type="entry name" value="Pleckstrin-homology domain (PH domain)/Phosphotyrosine-binding domain (PTB)"/>
    <property type="match status" value="1"/>
</dbReference>
<dbReference type="EMBL" id="CATQJA010002665">
    <property type="protein sequence ID" value="CAJ0583465.1"/>
    <property type="molecule type" value="Genomic_DNA"/>
</dbReference>
<dbReference type="GO" id="GO:0005634">
    <property type="term" value="C:nucleus"/>
    <property type="evidence" value="ECO:0007669"/>
    <property type="project" value="TreeGrafter"/>
</dbReference>
<dbReference type="AlphaFoldDB" id="A0AA36DBS3"/>
<organism evidence="2 3">
    <name type="scientific">Mesorhabditis spiculigera</name>
    <dbReference type="NCBI Taxonomy" id="96644"/>
    <lineage>
        <taxon>Eukaryota</taxon>
        <taxon>Metazoa</taxon>
        <taxon>Ecdysozoa</taxon>
        <taxon>Nematoda</taxon>
        <taxon>Chromadorea</taxon>
        <taxon>Rhabditida</taxon>
        <taxon>Rhabditina</taxon>
        <taxon>Rhabditomorpha</taxon>
        <taxon>Rhabditoidea</taxon>
        <taxon>Rhabditidae</taxon>
        <taxon>Mesorhabditinae</taxon>
        <taxon>Mesorhabditis</taxon>
    </lineage>
</organism>
<protein>
    <recommendedName>
        <fullName evidence="1">GRAM domain-containing protein</fullName>
    </recommendedName>
</protein>
<evidence type="ECO:0000313" key="3">
    <source>
        <dbReference type="Proteomes" id="UP001177023"/>
    </source>
</evidence>
<feature type="non-terminal residue" evidence="2">
    <location>
        <position position="1"/>
    </location>
</feature>
<dbReference type="InterPro" id="IPR004182">
    <property type="entry name" value="GRAM"/>
</dbReference>
<dbReference type="CDD" id="cd13214">
    <property type="entry name" value="PH-GRAM_WBP2"/>
    <property type="match status" value="1"/>
</dbReference>
<dbReference type="Proteomes" id="UP001177023">
    <property type="component" value="Unassembled WGS sequence"/>
</dbReference>
<dbReference type="PANTHER" id="PTHR31606">
    <property type="entry name" value="WW DOMAIN BINDING PROTEIN 2, ISOFORM E"/>
    <property type="match status" value="1"/>
</dbReference>
<dbReference type="GO" id="GO:0031490">
    <property type="term" value="F:chromatin DNA binding"/>
    <property type="evidence" value="ECO:0007669"/>
    <property type="project" value="TreeGrafter"/>
</dbReference>
<feature type="domain" description="GRAM" evidence="1">
    <location>
        <begin position="43"/>
        <end position="129"/>
    </location>
</feature>
<gene>
    <name evidence="2" type="ORF">MSPICULIGERA_LOCUS21545</name>
</gene>
<dbReference type="Pfam" id="PF02893">
    <property type="entry name" value="GRAM"/>
    <property type="match status" value="1"/>
</dbReference>
<dbReference type="PANTHER" id="PTHR31606:SF1">
    <property type="entry name" value="WW DOMAIN BINDING PROTEIN 2, ISOFORM E"/>
    <property type="match status" value="1"/>
</dbReference>
<name>A0AA36DBS3_9BILA</name>
<evidence type="ECO:0000259" key="1">
    <source>
        <dbReference type="Pfam" id="PF02893"/>
    </source>
</evidence>
<dbReference type="InterPro" id="IPR044852">
    <property type="entry name" value="WBP2-like"/>
</dbReference>
<sequence length="243" mass="26540">MSLNTANTPDGKGVLIYNGEAILLYTRAVNMSFNHGSATALKGKKSGALYLTSHRMIFVSQMNDGMRSFSMPFFALRDVTLEQPILSPNYLKGNIQAQPGGNFDGEVTWKLSFPKGGCIDFGQALLQAADMAQRYRPFDAPPSYAPAPGNYNAAPPGYVIPPNTNYYGFTAPTHVFPEQPPAGEVYMYESPPPYPGIAASPAHPGRAITSTGLARLYRNSVGHRFHSPPHLFDSDHNTRIRFP</sequence>
<dbReference type="GO" id="GO:0003713">
    <property type="term" value="F:transcription coactivator activity"/>
    <property type="evidence" value="ECO:0007669"/>
    <property type="project" value="InterPro"/>
</dbReference>